<protein>
    <submittedName>
        <fullName evidence="1">Uncharacterized protein</fullName>
    </submittedName>
</protein>
<dbReference type="EMBL" id="CP014674">
    <property type="protein sequence ID" value="AOX15797.1"/>
    <property type="molecule type" value="Genomic_DNA"/>
</dbReference>
<organism evidence="1 2">
    <name type="scientific">Kozakia baliensis</name>
    <dbReference type="NCBI Taxonomy" id="153496"/>
    <lineage>
        <taxon>Bacteria</taxon>
        <taxon>Pseudomonadati</taxon>
        <taxon>Pseudomonadota</taxon>
        <taxon>Alphaproteobacteria</taxon>
        <taxon>Acetobacterales</taxon>
        <taxon>Acetobacteraceae</taxon>
        <taxon>Kozakia</taxon>
    </lineage>
</organism>
<gene>
    <name evidence="1" type="ORF">A0U89_00145</name>
</gene>
<proteinExistence type="predicted"/>
<dbReference type="STRING" id="153496.A0U89_00145"/>
<dbReference type="KEGG" id="kba:A0U89_00145"/>
<evidence type="ECO:0000313" key="1">
    <source>
        <dbReference type="EMBL" id="AOX15797.1"/>
    </source>
</evidence>
<evidence type="ECO:0000313" key="2">
    <source>
        <dbReference type="Proteomes" id="UP000179145"/>
    </source>
</evidence>
<dbReference type="RefSeq" id="WP_029604942.1">
    <property type="nucleotide sequence ID" value="NZ_BJVW01000007.1"/>
</dbReference>
<dbReference type="AlphaFoldDB" id="A0A1D8UQI5"/>
<name>A0A1D8UQI5_9PROT</name>
<dbReference type="Proteomes" id="UP000179145">
    <property type="component" value="Chromosome"/>
</dbReference>
<accession>A0A1D8UQI5</accession>
<reference evidence="1 2" key="1">
    <citation type="journal article" date="2016" name="Microb. Cell Fact.">
        <title>Dissection of exopolysaccharide biosynthesis in Kozakia baliensis.</title>
        <authorList>
            <person name="Brandt J.U."/>
            <person name="Jakob F."/>
            <person name="Behr J."/>
            <person name="Geissler A.J."/>
            <person name="Vogel R.F."/>
        </authorList>
    </citation>
    <scope>NUCLEOTIDE SEQUENCE [LARGE SCALE GENOMIC DNA]</scope>
    <source>
        <strain evidence="1 2">DSM 14400</strain>
    </source>
</reference>
<keyword evidence="2" id="KW-1185">Reference proteome</keyword>
<sequence>MNSDYDDHESEVQTELQNLISEVRSDLQRALHDMPTNNTAYETVAMAADKMDAIADLARSFS</sequence>